<evidence type="ECO:0000256" key="4">
    <source>
        <dbReference type="ARBA" id="ARBA00022692"/>
    </source>
</evidence>
<dbReference type="OrthoDB" id="4078873at2759"/>
<feature type="transmembrane region" description="Helical" evidence="8">
    <location>
        <begin position="274"/>
        <end position="302"/>
    </location>
</feature>
<dbReference type="GO" id="GO:0005886">
    <property type="term" value="C:plasma membrane"/>
    <property type="evidence" value="ECO:0007669"/>
    <property type="project" value="TreeGrafter"/>
</dbReference>
<dbReference type="FunFam" id="1.20.1250.20:FF:000335">
    <property type="entry name" value="Siderochrome iron transporter 2"/>
    <property type="match status" value="1"/>
</dbReference>
<protein>
    <submittedName>
        <fullName evidence="9">MFS general substrate transporter</fullName>
    </submittedName>
</protein>
<evidence type="ECO:0000256" key="5">
    <source>
        <dbReference type="ARBA" id="ARBA00022989"/>
    </source>
</evidence>
<comment type="similarity">
    <text evidence="2">Belongs to the major facilitator superfamily.</text>
</comment>
<feature type="transmembrane region" description="Helical" evidence="8">
    <location>
        <begin position="199"/>
        <end position="217"/>
    </location>
</feature>
<evidence type="ECO:0000313" key="9">
    <source>
        <dbReference type="EMBL" id="KAF2271118.1"/>
    </source>
</evidence>
<feature type="transmembrane region" description="Helical" evidence="8">
    <location>
        <begin position="314"/>
        <end position="336"/>
    </location>
</feature>
<evidence type="ECO:0000256" key="2">
    <source>
        <dbReference type="ARBA" id="ARBA00008335"/>
    </source>
</evidence>
<name>A0A9P4TRY3_9PLEO</name>
<dbReference type="InterPro" id="IPR036259">
    <property type="entry name" value="MFS_trans_sf"/>
</dbReference>
<dbReference type="PANTHER" id="PTHR23501:SF3">
    <property type="entry name" value="MAJOR FACILITATOR SUPERFAMILY (MFS) PROFILE DOMAIN-CONTAINING PROTEIN"/>
    <property type="match status" value="1"/>
</dbReference>
<dbReference type="EMBL" id="ML986578">
    <property type="protein sequence ID" value="KAF2271118.1"/>
    <property type="molecule type" value="Genomic_DNA"/>
</dbReference>
<feature type="transmembrane region" description="Helical" evidence="8">
    <location>
        <begin position="140"/>
        <end position="157"/>
    </location>
</feature>
<evidence type="ECO:0000256" key="3">
    <source>
        <dbReference type="ARBA" id="ARBA00022448"/>
    </source>
</evidence>
<feature type="transmembrane region" description="Helical" evidence="8">
    <location>
        <begin position="229"/>
        <end position="253"/>
    </location>
</feature>
<evidence type="ECO:0000256" key="6">
    <source>
        <dbReference type="ARBA" id="ARBA00023136"/>
    </source>
</evidence>
<feature type="transmembrane region" description="Helical" evidence="8">
    <location>
        <begin position="449"/>
        <end position="473"/>
    </location>
</feature>
<feature type="transmembrane region" description="Helical" evidence="8">
    <location>
        <begin position="169"/>
        <end position="187"/>
    </location>
</feature>
<evidence type="ECO:0000313" key="10">
    <source>
        <dbReference type="Proteomes" id="UP000800093"/>
    </source>
</evidence>
<keyword evidence="6 8" id="KW-0472">Membrane</keyword>
<keyword evidence="3" id="KW-0813">Transport</keyword>
<dbReference type="GO" id="GO:0022857">
    <property type="term" value="F:transmembrane transporter activity"/>
    <property type="evidence" value="ECO:0007669"/>
    <property type="project" value="InterPro"/>
</dbReference>
<comment type="caution">
    <text evidence="9">The sequence shown here is derived from an EMBL/GenBank/DDBJ whole genome shotgun (WGS) entry which is preliminary data.</text>
</comment>
<keyword evidence="4 8" id="KW-0812">Transmembrane</keyword>
<comment type="subcellular location">
    <subcellularLocation>
        <location evidence="1">Membrane</location>
        <topology evidence="1">Multi-pass membrane protein</topology>
    </subcellularLocation>
</comment>
<keyword evidence="7" id="KW-0325">Glycoprotein</keyword>
<sequence>MRLPNFRGLVAGEVPVVEEHEAMDNKAVEAGHSPVVDVTHPVDDNTEEFTPDAQGGVKKIEATTIVWTRNHLIAAYVMMWLVTFVDAMQQGTTGVFTPYVTSSFYQHSLTAYTTVMSSIIGGVLKLPLAKVLDIFGRPHGFAIMTGFLVVGLIMMAACNNVQTYAAAQIFYWIGYNGISYIISILIADTSHLKNRGFMYGYVSSPYIATVWITGPLADAYLSGPGWRWAFASFIFITLGVCLPLLGLFTWNYHKAKKAGIIQPVKINRTFKESCVYYAIEFDAGGLVLILAGLVFFLLPFSLYTYQGDGGLDGWNSPLCISFVIIGFLLLIGFGLYEKYLAPKTFIPYRLLLDRTVLGACILAATLFISFYIWNSYFFSFLQVVNGLDITRATYVQNIYSIGACFWSLIVGLAIRWSGRFKWLAVYFGVPINILGVGLMIHFRQPDVNIGYIVMCQIFIAFAGGTLVICEQIAAMAATDHQHIAVVLAIEGMFSSIGGAIGSSIAAAVWTGVFPEKLALYLPPETKDQAATIYSDIVTQLSYPKGTPTRHAIERAYGDAQRYMNIGATAILALGLVSVFMWRDIRVKDFKQTKGRVA</sequence>
<keyword evidence="10" id="KW-1185">Reference proteome</keyword>
<dbReference type="InterPro" id="IPR011701">
    <property type="entry name" value="MFS"/>
</dbReference>
<proteinExistence type="inferred from homology"/>
<feature type="transmembrane region" description="Helical" evidence="8">
    <location>
        <begin position="356"/>
        <end position="378"/>
    </location>
</feature>
<accession>A0A9P4TRY3</accession>
<feature type="transmembrane region" description="Helical" evidence="8">
    <location>
        <begin position="485"/>
        <end position="509"/>
    </location>
</feature>
<feature type="transmembrane region" description="Helical" evidence="8">
    <location>
        <begin position="72"/>
        <end position="89"/>
    </location>
</feature>
<evidence type="ECO:0000256" key="7">
    <source>
        <dbReference type="ARBA" id="ARBA00023180"/>
    </source>
</evidence>
<feature type="transmembrane region" description="Helical" evidence="8">
    <location>
        <begin position="562"/>
        <end position="581"/>
    </location>
</feature>
<feature type="transmembrane region" description="Helical" evidence="8">
    <location>
        <begin position="398"/>
        <end position="416"/>
    </location>
</feature>
<dbReference type="FunFam" id="1.20.1250.20:FF:000284">
    <property type="entry name" value="Siderophore iron transporter mirB"/>
    <property type="match status" value="1"/>
</dbReference>
<dbReference type="PANTHER" id="PTHR23501">
    <property type="entry name" value="MAJOR FACILITATOR SUPERFAMILY"/>
    <property type="match status" value="1"/>
</dbReference>
<dbReference type="AlphaFoldDB" id="A0A9P4TRY3"/>
<dbReference type="Proteomes" id="UP000800093">
    <property type="component" value="Unassembled WGS sequence"/>
</dbReference>
<dbReference type="Gene3D" id="1.20.1250.20">
    <property type="entry name" value="MFS general substrate transporter like domains"/>
    <property type="match status" value="2"/>
</dbReference>
<dbReference type="Pfam" id="PF07690">
    <property type="entry name" value="MFS_1"/>
    <property type="match status" value="1"/>
</dbReference>
<feature type="transmembrane region" description="Helical" evidence="8">
    <location>
        <begin position="423"/>
        <end position="443"/>
    </location>
</feature>
<reference evidence="10" key="1">
    <citation type="journal article" date="2020" name="Stud. Mycol.">
        <title>101 Dothideomycetes genomes: A test case for predicting lifestyles and emergence of pathogens.</title>
        <authorList>
            <person name="Haridas S."/>
            <person name="Albert R."/>
            <person name="Binder M."/>
            <person name="Bloem J."/>
            <person name="LaButti K."/>
            <person name="Salamov A."/>
            <person name="Andreopoulos B."/>
            <person name="Baker S."/>
            <person name="Barry K."/>
            <person name="Bills G."/>
            <person name="Bluhm B."/>
            <person name="Cannon C."/>
            <person name="Castanera R."/>
            <person name="Culley D."/>
            <person name="Daum C."/>
            <person name="Ezra D."/>
            <person name="Gonzalez J."/>
            <person name="Henrissat B."/>
            <person name="Kuo A."/>
            <person name="Liang C."/>
            <person name="Lipzen A."/>
            <person name="Lutzoni F."/>
            <person name="Magnuson J."/>
            <person name="Mondo S."/>
            <person name="Nolan M."/>
            <person name="Ohm R."/>
            <person name="Pangilinan J."/>
            <person name="Park H.-J."/>
            <person name="Ramirez L."/>
            <person name="Alfaro M."/>
            <person name="Sun H."/>
            <person name="Tritt A."/>
            <person name="Yoshinaga Y."/>
            <person name="Zwiers L.-H."/>
            <person name="Turgeon B."/>
            <person name="Goodwin S."/>
            <person name="Spatafora J."/>
            <person name="Crous P."/>
            <person name="Grigoriev I."/>
        </authorList>
    </citation>
    <scope>NUCLEOTIDE SEQUENCE [LARGE SCALE GENOMIC DNA]</scope>
    <source>
        <strain evidence="10">CBS 304.66</strain>
    </source>
</reference>
<dbReference type="SUPFAM" id="SSF103473">
    <property type="entry name" value="MFS general substrate transporter"/>
    <property type="match status" value="2"/>
</dbReference>
<evidence type="ECO:0000256" key="8">
    <source>
        <dbReference type="SAM" id="Phobius"/>
    </source>
</evidence>
<evidence type="ECO:0000256" key="1">
    <source>
        <dbReference type="ARBA" id="ARBA00004141"/>
    </source>
</evidence>
<organism evidence="9 10">
    <name type="scientific">Lojkania enalia</name>
    <dbReference type="NCBI Taxonomy" id="147567"/>
    <lineage>
        <taxon>Eukaryota</taxon>
        <taxon>Fungi</taxon>
        <taxon>Dikarya</taxon>
        <taxon>Ascomycota</taxon>
        <taxon>Pezizomycotina</taxon>
        <taxon>Dothideomycetes</taxon>
        <taxon>Pleosporomycetidae</taxon>
        <taxon>Pleosporales</taxon>
        <taxon>Pleosporales incertae sedis</taxon>
        <taxon>Lojkania</taxon>
    </lineage>
</organism>
<gene>
    <name evidence="9" type="ORF">CC78DRAFT_528047</name>
</gene>
<feature type="transmembrane region" description="Helical" evidence="8">
    <location>
        <begin position="109"/>
        <end position="128"/>
    </location>
</feature>
<keyword evidence="5 8" id="KW-1133">Transmembrane helix</keyword>